<sequence>MERIARALGADDAPLALHRLAETHCAPLSLREIGMPESGLDRAAELAAAQPYPNPRPLERAALRGLLDAAFHGRPPA</sequence>
<evidence type="ECO:0008006" key="3">
    <source>
        <dbReference type="Google" id="ProtNLM"/>
    </source>
</evidence>
<proteinExistence type="predicted"/>
<organism evidence="1 2">
    <name type="scientific">Paracidovorax cattleyae</name>
    <dbReference type="NCBI Taxonomy" id="80868"/>
    <lineage>
        <taxon>Bacteria</taxon>
        <taxon>Pseudomonadati</taxon>
        <taxon>Pseudomonadota</taxon>
        <taxon>Betaproteobacteria</taxon>
        <taxon>Burkholderiales</taxon>
        <taxon>Comamonadaceae</taxon>
        <taxon>Paracidovorax</taxon>
    </lineage>
</organism>
<dbReference type="AlphaFoldDB" id="A0A1H0MP67"/>
<dbReference type="Proteomes" id="UP000199317">
    <property type="component" value="Unassembled WGS sequence"/>
</dbReference>
<keyword evidence="2" id="KW-1185">Reference proteome</keyword>
<gene>
    <name evidence="1" type="ORF">SAMN04489708_10414</name>
</gene>
<dbReference type="RefSeq" id="WP_092832520.1">
    <property type="nucleotide sequence ID" value="NZ_JBHUFQ010000047.1"/>
</dbReference>
<dbReference type="Gene3D" id="1.20.1090.10">
    <property type="entry name" value="Dehydroquinate synthase-like - alpha domain"/>
    <property type="match status" value="1"/>
</dbReference>
<reference evidence="2" key="1">
    <citation type="submission" date="2016-10" db="EMBL/GenBank/DDBJ databases">
        <authorList>
            <person name="Varghese N."/>
            <person name="Submissions S."/>
        </authorList>
    </citation>
    <scope>NUCLEOTIDE SEQUENCE [LARGE SCALE GENOMIC DNA]</scope>
    <source>
        <strain evidence="2">DSM 17101</strain>
    </source>
</reference>
<evidence type="ECO:0000313" key="1">
    <source>
        <dbReference type="EMBL" id="SDO82239.1"/>
    </source>
</evidence>
<name>A0A1H0MP67_9BURK</name>
<evidence type="ECO:0000313" key="2">
    <source>
        <dbReference type="Proteomes" id="UP000199317"/>
    </source>
</evidence>
<dbReference type="EMBL" id="FNJL01000004">
    <property type="protein sequence ID" value="SDO82239.1"/>
    <property type="molecule type" value="Genomic_DNA"/>
</dbReference>
<dbReference type="SUPFAM" id="SSF56796">
    <property type="entry name" value="Dehydroquinate synthase-like"/>
    <property type="match status" value="1"/>
</dbReference>
<accession>A0A1H0MP67</accession>
<protein>
    <recommendedName>
        <fullName evidence="3">Iron-containing alcohol dehydrogenase</fullName>
    </recommendedName>
</protein>